<dbReference type="InterPro" id="IPR003185">
    <property type="entry name" value="Proteasome_activ_PA28_N"/>
</dbReference>
<evidence type="ECO:0000256" key="1">
    <source>
        <dbReference type="ARBA" id="ARBA00005883"/>
    </source>
</evidence>
<feature type="domain" description="Proteasome activator PA28 N-terminal" evidence="4">
    <location>
        <begin position="46"/>
        <end position="97"/>
    </location>
</feature>
<dbReference type="GO" id="GO:2000045">
    <property type="term" value="P:regulation of G1/S transition of mitotic cell cycle"/>
    <property type="evidence" value="ECO:0007669"/>
    <property type="project" value="TreeGrafter"/>
</dbReference>
<keyword evidence="6" id="KW-0645">Protease</keyword>
<comment type="similarity">
    <text evidence="1">Belongs to the PA28 family.</text>
</comment>
<reference evidence="6 7" key="1">
    <citation type="submission" date="2016-05" db="EMBL/GenBank/DDBJ databases">
        <title>Nuclear genome of Blastocystis sp. subtype 1 NandII.</title>
        <authorList>
            <person name="Gentekaki E."/>
            <person name="Curtis B."/>
            <person name="Stairs C."/>
            <person name="Eme L."/>
            <person name="Herman E."/>
            <person name="Klimes V."/>
            <person name="Arias M.C."/>
            <person name="Elias M."/>
            <person name="Hilliou F."/>
            <person name="Klute M."/>
            <person name="Malik S.-B."/>
            <person name="Pightling A."/>
            <person name="Rachubinski R."/>
            <person name="Salas D."/>
            <person name="Schlacht A."/>
            <person name="Suga H."/>
            <person name="Archibald J."/>
            <person name="Ball S.G."/>
            <person name="Clark G."/>
            <person name="Dacks J."/>
            <person name="Van Der Giezen M."/>
            <person name="Tsaousis A."/>
            <person name="Roger A."/>
        </authorList>
    </citation>
    <scope>NUCLEOTIDE SEQUENCE [LARGE SCALE GENOMIC DNA]</scope>
    <source>
        <strain evidence="7">ATCC 50177 / NandII</strain>
    </source>
</reference>
<dbReference type="GO" id="GO:0008233">
    <property type="term" value="F:peptidase activity"/>
    <property type="evidence" value="ECO:0007669"/>
    <property type="project" value="UniProtKB-KW"/>
</dbReference>
<protein>
    <submittedName>
        <fullName evidence="6">Proteaseome 28 subunit</fullName>
    </submittedName>
</protein>
<dbReference type="GO" id="GO:0005654">
    <property type="term" value="C:nucleoplasm"/>
    <property type="evidence" value="ECO:0007669"/>
    <property type="project" value="TreeGrafter"/>
</dbReference>
<dbReference type="Proteomes" id="UP000078348">
    <property type="component" value="Unassembled WGS sequence"/>
</dbReference>
<evidence type="ECO:0000313" key="7">
    <source>
        <dbReference type="Proteomes" id="UP000078348"/>
    </source>
</evidence>
<dbReference type="InterPro" id="IPR009077">
    <property type="entry name" value="Proteasome_activ_PA28"/>
</dbReference>
<dbReference type="GO" id="GO:0061136">
    <property type="term" value="P:regulation of proteasomal protein catabolic process"/>
    <property type="evidence" value="ECO:0007669"/>
    <property type="project" value="TreeGrafter"/>
</dbReference>
<accession>A0A196SNT2</accession>
<feature type="region of interest" description="Disordered" evidence="3">
    <location>
        <begin position="1"/>
        <end position="37"/>
    </location>
</feature>
<dbReference type="GO" id="GO:0005737">
    <property type="term" value="C:cytoplasm"/>
    <property type="evidence" value="ECO:0007669"/>
    <property type="project" value="TreeGrafter"/>
</dbReference>
<keyword evidence="7" id="KW-1185">Reference proteome</keyword>
<feature type="domain" description="Proteasome activator PA28 C-terminal" evidence="5">
    <location>
        <begin position="172"/>
        <end position="310"/>
    </location>
</feature>
<name>A0A196SNT2_BLAHN</name>
<dbReference type="FunFam" id="1.20.120.180:FF:000002">
    <property type="entry name" value="Proteasome activator complex subunit 1"/>
    <property type="match status" value="1"/>
</dbReference>
<dbReference type="OrthoDB" id="6591885at2759"/>
<dbReference type="AlphaFoldDB" id="A0A196SNT2"/>
<dbReference type="InterPro" id="IPR003186">
    <property type="entry name" value="PA28_C"/>
</dbReference>
<keyword evidence="2" id="KW-0647">Proteasome</keyword>
<organism evidence="6 7">
    <name type="scientific">Blastocystis sp. subtype 1 (strain ATCC 50177 / NandII)</name>
    <dbReference type="NCBI Taxonomy" id="478820"/>
    <lineage>
        <taxon>Eukaryota</taxon>
        <taxon>Sar</taxon>
        <taxon>Stramenopiles</taxon>
        <taxon>Bigyra</taxon>
        <taxon>Opalozoa</taxon>
        <taxon>Opalinata</taxon>
        <taxon>Blastocystidae</taxon>
        <taxon>Blastocystis</taxon>
    </lineage>
</organism>
<dbReference type="Pfam" id="PF02251">
    <property type="entry name" value="PA28_N"/>
    <property type="match status" value="1"/>
</dbReference>
<comment type="caution">
    <text evidence="6">The sequence shown here is derived from an EMBL/GenBank/DDBJ whole genome shotgun (WGS) entry which is preliminary data.</text>
</comment>
<proteinExistence type="inferred from homology"/>
<evidence type="ECO:0000256" key="3">
    <source>
        <dbReference type="SAM" id="MobiDB-lite"/>
    </source>
</evidence>
<dbReference type="EMBL" id="LXWW01000027">
    <property type="protein sequence ID" value="OAO17499.1"/>
    <property type="molecule type" value="Genomic_DNA"/>
</dbReference>
<dbReference type="Pfam" id="PF02252">
    <property type="entry name" value="PA28_C"/>
    <property type="match status" value="1"/>
</dbReference>
<evidence type="ECO:0000256" key="2">
    <source>
        <dbReference type="ARBA" id="ARBA00022942"/>
    </source>
</evidence>
<evidence type="ECO:0000313" key="6">
    <source>
        <dbReference type="EMBL" id="OAO17499.1"/>
    </source>
</evidence>
<keyword evidence="6" id="KW-0378">Hydrolase</keyword>
<dbReference type="GO" id="GO:0008537">
    <property type="term" value="C:proteasome activator complex"/>
    <property type="evidence" value="ECO:0007669"/>
    <property type="project" value="InterPro"/>
</dbReference>
<sequence length="318" mass="37015">MKNRTKASGSKEKKSMEKKSVFSVMAREDTKKTKAKPKEELVVRLKADVKSINDNIMKEGERLFFTRIPEKVVELTEYMDKEPLFKKTFQEVRQEISVDKYVMAYMAERKEKVLLKYVGETHKSYDDWRKTHKHLSLSADIEREFKVGVKKEKDDKKDDKKAPIPFPSDCVVPINKHLHSMLEFLKKEVKECVVLCSAIKMWITLKIPRMEDGNDFGVAIQEECVDTITDVEDEAYSILDSISNYYTTRGNYIVQMVSNPSVMDYAKCICQVDETQFFNTKLSIQSFRNNYALLYDLVTKNLEKLQAPVSHVDSLSFY</sequence>
<evidence type="ECO:0000259" key="5">
    <source>
        <dbReference type="Pfam" id="PF02252"/>
    </source>
</evidence>
<dbReference type="InterPro" id="IPR036252">
    <property type="entry name" value="Proteasome_activ_sf"/>
</dbReference>
<dbReference type="GO" id="GO:0061133">
    <property type="term" value="F:endopeptidase activator activity"/>
    <property type="evidence" value="ECO:0007669"/>
    <property type="project" value="TreeGrafter"/>
</dbReference>
<dbReference type="PANTHER" id="PTHR10660:SF2">
    <property type="entry name" value="LD45860P"/>
    <property type="match status" value="1"/>
</dbReference>
<dbReference type="PANTHER" id="PTHR10660">
    <property type="entry name" value="PROTEASOME REGULATOR PA28"/>
    <property type="match status" value="1"/>
</dbReference>
<dbReference type="GO" id="GO:0006508">
    <property type="term" value="P:proteolysis"/>
    <property type="evidence" value="ECO:0007669"/>
    <property type="project" value="UniProtKB-KW"/>
</dbReference>
<gene>
    <name evidence="6" type="ORF">AV274_0742</name>
</gene>
<dbReference type="SUPFAM" id="SSF47216">
    <property type="entry name" value="Proteasome activator"/>
    <property type="match status" value="1"/>
</dbReference>
<evidence type="ECO:0000259" key="4">
    <source>
        <dbReference type="Pfam" id="PF02251"/>
    </source>
</evidence>
<dbReference type="Gene3D" id="1.20.120.180">
    <property type="entry name" value="Proteasome activator pa28, C-terminal domain"/>
    <property type="match status" value="1"/>
</dbReference>
<dbReference type="STRING" id="478820.A0A196SNT2"/>
<feature type="compositionally biased region" description="Basic and acidic residues" evidence="3">
    <location>
        <begin position="9"/>
        <end position="37"/>
    </location>
</feature>
<dbReference type="InterPro" id="IPR036997">
    <property type="entry name" value="PA28_C_sf"/>
</dbReference>